<dbReference type="AlphaFoldDB" id="A0A5N5H4H6"/>
<dbReference type="Proteomes" id="UP000327157">
    <property type="component" value="Chromosome 4"/>
</dbReference>
<evidence type="ECO:0000313" key="2">
    <source>
        <dbReference type="EMBL" id="KAB2622829.1"/>
    </source>
</evidence>
<name>A0A5N5H4H6_9ROSA</name>
<keyword evidence="3" id="KW-1185">Reference proteome</keyword>
<accession>A0A5N5H4H6</accession>
<feature type="chain" id="PRO_5024418538" evidence="1">
    <location>
        <begin position="19"/>
        <end position="67"/>
    </location>
</feature>
<reference evidence="3" key="2">
    <citation type="submission" date="2019-10" db="EMBL/GenBank/DDBJ databases">
        <title>A de novo genome assembly of a pear dwarfing rootstock.</title>
        <authorList>
            <person name="Wang F."/>
            <person name="Wang J."/>
            <person name="Li S."/>
            <person name="Zhang Y."/>
            <person name="Fang M."/>
            <person name="Ma L."/>
            <person name="Zhao Y."/>
            <person name="Jiang S."/>
        </authorList>
    </citation>
    <scope>NUCLEOTIDE SEQUENCE [LARGE SCALE GENOMIC DNA]</scope>
</reference>
<comment type="caution">
    <text evidence="2">The sequence shown here is derived from an EMBL/GenBank/DDBJ whole genome shotgun (WGS) entry which is preliminary data.</text>
</comment>
<protein>
    <submittedName>
        <fullName evidence="2">Uncharacterized protein</fullName>
    </submittedName>
</protein>
<proteinExistence type="predicted"/>
<gene>
    <name evidence="2" type="ORF">D8674_025011</name>
</gene>
<keyword evidence="1" id="KW-0732">Signal</keyword>
<reference evidence="2 3" key="3">
    <citation type="submission" date="2019-11" db="EMBL/GenBank/DDBJ databases">
        <title>A de novo genome assembly of a pear dwarfing rootstock.</title>
        <authorList>
            <person name="Wang F."/>
            <person name="Wang J."/>
            <person name="Li S."/>
            <person name="Zhang Y."/>
            <person name="Fang M."/>
            <person name="Ma L."/>
            <person name="Zhao Y."/>
            <person name="Jiang S."/>
        </authorList>
    </citation>
    <scope>NUCLEOTIDE SEQUENCE [LARGE SCALE GENOMIC DNA]</scope>
    <source>
        <strain evidence="2">S2</strain>
        <tissue evidence="2">Leaf</tissue>
    </source>
</reference>
<sequence length="67" mass="7277">MHAMKLVMLILLIIFTAKFPSDHVAAAARPLGGMMKQKNFGPKMAFLRGRGPTPPNGPNQCQGVIRC</sequence>
<dbReference type="EMBL" id="SMOL01000231">
    <property type="protein sequence ID" value="KAB2622829.1"/>
    <property type="molecule type" value="Genomic_DNA"/>
</dbReference>
<evidence type="ECO:0000313" key="3">
    <source>
        <dbReference type="Proteomes" id="UP000327157"/>
    </source>
</evidence>
<organism evidence="2 3">
    <name type="scientific">Pyrus ussuriensis x Pyrus communis</name>
    <dbReference type="NCBI Taxonomy" id="2448454"/>
    <lineage>
        <taxon>Eukaryota</taxon>
        <taxon>Viridiplantae</taxon>
        <taxon>Streptophyta</taxon>
        <taxon>Embryophyta</taxon>
        <taxon>Tracheophyta</taxon>
        <taxon>Spermatophyta</taxon>
        <taxon>Magnoliopsida</taxon>
        <taxon>eudicotyledons</taxon>
        <taxon>Gunneridae</taxon>
        <taxon>Pentapetalae</taxon>
        <taxon>rosids</taxon>
        <taxon>fabids</taxon>
        <taxon>Rosales</taxon>
        <taxon>Rosaceae</taxon>
        <taxon>Amygdaloideae</taxon>
        <taxon>Maleae</taxon>
        <taxon>Pyrus</taxon>
    </lineage>
</organism>
<feature type="signal peptide" evidence="1">
    <location>
        <begin position="1"/>
        <end position="18"/>
    </location>
</feature>
<evidence type="ECO:0000256" key="1">
    <source>
        <dbReference type="SAM" id="SignalP"/>
    </source>
</evidence>
<reference evidence="2 3" key="1">
    <citation type="submission" date="2019-09" db="EMBL/GenBank/DDBJ databases">
        <authorList>
            <person name="Ou C."/>
        </authorList>
    </citation>
    <scope>NUCLEOTIDE SEQUENCE [LARGE SCALE GENOMIC DNA]</scope>
    <source>
        <strain evidence="2">S2</strain>
        <tissue evidence="2">Leaf</tissue>
    </source>
</reference>